<evidence type="ECO:0000313" key="1">
    <source>
        <dbReference type="EMBL" id="GBP05470.1"/>
    </source>
</evidence>
<comment type="caution">
    <text evidence="1">The sequence shown here is derived from an EMBL/GenBank/DDBJ whole genome shotgun (WGS) entry which is preliminary data.</text>
</comment>
<sequence>MTRRRQKVGNPAFSQSDNDAYDKYSRAFGIHTYKRIINIAIASRVDVVFVFRFISMMLEASKQKGFKFAIDCLATREPTESGALAHTGALQPSAKVQQRTRRETPDFAIRAPEEVRVAMKYLERRYIKCPATSCVSKRAATISAIYFESGEFLK</sequence>
<evidence type="ECO:0000313" key="2">
    <source>
        <dbReference type="Proteomes" id="UP000299102"/>
    </source>
</evidence>
<dbReference type="EMBL" id="BGZK01003906">
    <property type="protein sequence ID" value="GBP05470.1"/>
    <property type="molecule type" value="Genomic_DNA"/>
</dbReference>
<keyword evidence="2" id="KW-1185">Reference proteome</keyword>
<protein>
    <submittedName>
        <fullName evidence="1">Uncharacterized protein</fullName>
    </submittedName>
</protein>
<dbReference type="AlphaFoldDB" id="A0A4C1SW44"/>
<organism evidence="1 2">
    <name type="scientific">Eumeta variegata</name>
    <name type="common">Bagworm moth</name>
    <name type="synonym">Eumeta japonica</name>
    <dbReference type="NCBI Taxonomy" id="151549"/>
    <lineage>
        <taxon>Eukaryota</taxon>
        <taxon>Metazoa</taxon>
        <taxon>Ecdysozoa</taxon>
        <taxon>Arthropoda</taxon>
        <taxon>Hexapoda</taxon>
        <taxon>Insecta</taxon>
        <taxon>Pterygota</taxon>
        <taxon>Neoptera</taxon>
        <taxon>Endopterygota</taxon>
        <taxon>Lepidoptera</taxon>
        <taxon>Glossata</taxon>
        <taxon>Ditrysia</taxon>
        <taxon>Tineoidea</taxon>
        <taxon>Psychidae</taxon>
        <taxon>Oiketicinae</taxon>
        <taxon>Eumeta</taxon>
    </lineage>
</organism>
<proteinExistence type="predicted"/>
<gene>
    <name evidence="1" type="ORF">EVAR_72659_1</name>
</gene>
<reference evidence="1 2" key="1">
    <citation type="journal article" date="2019" name="Commun. Biol.">
        <title>The bagworm genome reveals a unique fibroin gene that provides high tensile strength.</title>
        <authorList>
            <person name="Kono N."/>
            <person name="Nakamura H."/>
            <person name="Ohtoshi R."/>
            <person name="Tomita M."/>
            <person name="Numata K."/>
            <person name="Arakawa K."/>
        </authorList>
    </citation>
    <scope>NUCLEOTIDE SEQUENCE [LARGE SCALE GENOMIC DNA]</scope>
</reference>
<accession>A0A4C1SW44</accession>
<name>A0A4C1SW44_EUMVA</name>
<dbReference type="Proteomes" id="UP000299102">
    <property type="component" value="Unassembled WGS sequence"/>
</dbReference>